<evidence type="ECO:0000259" key="1">
    <source>
        <dbReference type="Pfam" id="PF00144"/>
    </source>
</evidence>
<name>A0ABQ6NVB7_9BACL</name>
<dbReference type="PANTHER" id="PTHR43283">
    <property type="entry name" value="BETA-LACTAMASE-RELATED"/>
    <property type="match status" value="1"/>
</dbReference>
<dbReference type="InterPro" id="IPR050789">
    <property type="entry name" value="Diverse_Enzym_Activities"/>
</dbReference>
<evidence type="ECO:0000313" key="2">
    <source>
        <dbReference type="EMBL" id="GMK48187.1"/>
    </source>
</evidence>
<gene>
    <name evidence="2" type="ORF">PghCCS26_53170</name>
</gene>
<feature type="domain" description="Beta-lactamase-related" evidence="1">
    <location>
        <begin position="26"/>
        <end position="372"/>
    </location>
</feature>
<evidence type="ECO:0000313" key="3">
    <source>
        <dbReference type="Proteomes" id="UP001285921"/>
    </source>
</evidence>
<dbReference type="InterPro" id="IPR012338">
    <property type="entry name" value="Beta-lactam/transpept-like"/>
</dbReference>
<dbReference type="GO" id="GO:0016787">
    <property type="term" value="F:hydrolase activity"/>
    <property type="evidence" value="ECO:0007669"/>
    <property type="project" value="UniProtKB-KW"/>
</dbReference>
<comment type="caution">
    <text evidence="2">The sequence shown here is derived from an EMBL/GenBank/DDBJ whole genome shotgun (WGS) entry which is preliminary data.</text>
</comment>
<sequence length="395" mass="44508">MSTSGVYTEIQPQETGFDPDARLRLEEHFKSLIEQKQIQSASYLLSANGKVFAKAAFGQLKYTDPDSVCQDDTIRKIASVTKLFTATAIFQLVEQGKLFLRQSVSEWIGEFKNATYEKIQIWHLLTHTSGLQADPGYFQEPYPRGWWDMLFAFEPETEGPDAVTDPEELEKQRRSQWIRSLLSGQPLSAPGVEWSYSSAGFNVLGEIVSRASGIPFEQYVMERIVKPLGMNRTFFDIPEELHDEVCWINEHEKNRDTKKHDRKYSPQRAGGGMNSTLDDLYRFGQMLLNKGTLDGVKILSRKSVEKMSTNVLNSGIEGFCWGGRVKSFTYGLGANLTGHDDWLPVGSYGHEGAGRCKLLVDPQHQSVVVFFVPSNLDWCPESINGTQNIIGSGWL</sequence>
<keyword evidence="3" id="KW-1185">Reference proteome</keyword>
<proteinExistence type="predicted"/>
<organism evidence="2 3">
    <name type="scientific">Paenibacillus glycanilyticus</name>
    <dbReference type="NCBI Taxonomy" id="126569"/>
    <lineage>
        <taxon>Bacteria</taxon>
        <taxon>Bacillati</taxon>
        <taxon>Bacillota</taxon>
        <taxon>Bacilli</taxon>
        <taxon>Bacillales</taxon>
        <taxon>Paenibacillaceae</taxon>
        <taxon>Paenibacillus</taxon>
    </lineage>
</organism>
<dbReference type="RefSeq" id="WP_201008099.1">
    <property type="nucleotide sequence ID" value="NZ_BTCL01000026.1"/>
</dbReference>
<keyword evidence="2" id="KW-0378">Hydrolase</keyword>
<accession>A0ABQ6NVB7</accession>
<dbReference type="EMBL" id="BTCL01000026">
    <property type="protein sequence ID" value="GMK48187.1"/>
    <property type="molecule type" value="Genomic_DNA"/>
</dbReference>
<reference evidence="2 3" key="1">
    <citation type="submission" date="2023-05" db="EMBL/GenBank/DDBJ databases">
        <title>Draft genome of Paenibacillus sp. CCS26.</title>
        <authorList>
            <person name="Akita H."/>
            <person name="Shinto Y."/>
            <person name="Kimura Z."/>
        </authorList>
    </citation>
    <scope>NUCLEOTIDE SEQUENCE [LARGE SCALE GENOMIC DNA]</scope>
    <source>
        <strain evidence="2 3">CCS26</strain>
    </source>
</reference>
<dbReference type="InterPro" id="IPR001466">
    <property type="entry name" value="Beta-lactam-related"/>
</dbReference>
<protein>
    <submittedName>
        <fullName evidence="2">Serine hydrolase</fullName>
    </submittedName>
</protein>
<dbReference type="Proteomes" id="UP001285921">
    <property type="component" value="Unassembled WGS sequence"/>
</dbReference>
<dbReference type="SUPFAM" id="SSF56601">
    <property type="entry name" value="beta-lactamase/transpeptidase-like"/>
    <property type="match status" value="1"/>
</dbReference>
<dbReference type="Gene3D" id="3.40.710.10">
    <property type="entry name" value="DD-peptidase/beta-lactamase superfamily"/>
    <property type="match status" value="1"/>
</dbReference>
<dbReference type="Pfam" id="PF00144">
    <property type="entry name" value="Beta-lactamase"/>
    <property type="match status" value="1"/>
</dbReference>